<evidence type="ECO:0000256" key="1">
    <source>
        <dbReference type="ARBA" id="ARBA00004651"/>
    </source>
</evidence>
<dbReference type="PANTHER" id="PTHR30213">
    <property type="entry name" value="INNER MEMBRANE PROTEIN YHJD"/>
    <property type="match status" value="1"/>
</dbReference>
<proteinExistence type="predicted"/>
<gene>
    <name evidence="8" type="ORF">GCM10017577_25890</name>
</gene>
<feature type="region of interest" description="Disordered" evidence="6">
    <location>
        <begin position="1"/>
        <end position="30"/>
    </location>
</feature>
<dbReference type="GO" id="GO:0005886">
    <property type="term" value="C:plasma membrane"/>
    <property type="evidence" value="ECO:0007669"/>
    <property type="project" value="UniProtKB-SubCell"/>
</dbReference>
<feature type="transmembrane region" description="Helical" evidence="7">
    <location>
        <begin position="335"/>
        <end position="355"/>
    </location>
</feature>
<evidence type="ECO:0000313" key="8">
    <source>
        <dbReference type="EMBL" id="GLL11448.1"/>
    </source>
</evidence>
<dbReference type="InterPro" id="IPR005274">
    <property type="entry name" value="IM_pro_YhjD"/>
</dbReference>
<dbReference type="Pfam" id="PF03631">
    <property type="entry name" value="Virul_fac_BrkB"/>
    <property type="match status" value="1"/>
</dbReference>
<comment type="caution">
    <text evidence="8">The sequence shown here is derived from an EMBL/GenBank/DDBJ whole genome shotgun (WGS) entry which is preliminary data.</text>
</comment>
<organism evidence="8 9">
    <name type="scientific">Pseudonocardia halophobica</name>
    <dbReference type="NCBI Taxonomy" id="29401"/>
    <lineage>
        <taxon>Bacteria</taxon>
        <taxon>Bacillati</taxon>
        <taxon>Actinomycetota</taxon>
        <taxon>Actinomycetes</taxon>
        <taxon>Pseudonocardiales</taxon>
        <taxon>Pseudonocardiaceae</taxon>
        <taxon>Pseudonocardia</taxon>
    </lineage>
</organism>
<feature type="compositionally biased region" description="Basic and acidic residues" evidence="6">
    <location>
        <begin position="1"/>
        <end position="11"/>
    </location>
</feature>
<evidence type="ECO:0000256" key="4">
    <source>
        <dbReference type="ARBA" id="ARBA00022989"/>
    </source>
</evidence>
<feature type="transmembrane region" description="Helical" evidence="7">
    <location>
        <begin position="57"/>
        <end position="84"/>
    </location>
</feature>
<evidence type="ECO:0000256" key="6">
    <source>
        <dbReference type="SAM" id="MobiDB-lite"/>
    </source>
</evidence>
<protein>
    <submittedName>
        <fullName evidence="8">Inner membrane protein YhjD</fullName>
    </submittedName>
</protein>
<comment type="subcellular location">
    <subcellularLocation>
        <location evidence="1">Cell membrane</location>
        <topology evidence="1">Multi-pass membrane protein</topology>
    </subcellularLocation>
</comment>
<evidence type="ECO:0000256" key="2">
    <source>
        <dbReference type="ARBA" id="ARBA00022475"/>
    </source>
</evidence>
<dbReference type="NCBIfam" id="TIGR00766">
    <property type="entry name" value="inner membrane protein YhjD"/>
    <property type="match status" value="1"/>
</dbReference>
<sequence length="362" mass="38056">MAGPTTDEKTRASAADDGAKDTDDGPSAIEKARERMPWLDHLMRAGTRYTDRHGDHYAAAITYFSVLALVPILMVAFAIAGFVLQSQPQLLQQIQEGITAQVPGQLGDTINQVIDQAISSAGAVGIIGLVVALYSGIGWMGNLREALSEQWAQPPETPNVVKKTLFDLIALVGLGLALVLSFAVSAAGNAFGRLLLDLVGLGGQAWARFLLAMFAVLLGLAANWLVFLWVIARLPRAPVAVKSAMRAAVIGAVGFEVLKQVMTIYLSSVTQSPAGVAFGPIIGLLVFAFFTSRFILFVTAWAATAKENEQEEPVEVPAPAVIRPEVVVRSGPSPAAAAGLLGAGAVTAVGGLLGLRALRPRR</sequence>
<accession>A0A9W6L1T4</accession>
<evidence type="ECO:0000313" key="9">
    <source>
        <dbReference type="Proteomes" id="UP001143463"/>
    </source>
</evidence>
<dbReference type="AlphaFoldDB" id="A0A9W6L1T4"/>
<evidence type="ECO:0000256" key="5">
    <source>
        <dbReference type="ARBA" id="ARBA00023136"/>
    </source>
</evidence>
<evidence type="ECO:0000256" key="7">
    <source>
        <dbReference type="SAM" id="Phobius"/>
    </source>
</evidence>
<keyword evidence="3 7" id="KW-0812">Transmembrane</keyword>
<dbReference type="PANTHER" id="PTHR30213:SF1">
    <property type="entry name" value="INNER MEMBRANE PROTEIN YHJD"/>
    <property type="match status" value="1"/>
</dbReference>
<feature type="transmembrane region" description="Helical" evidence="7">
    <location>
        <begin position="168"/>
        <end position="188"/>
    </location>
</feature>
<keyword evidence="2" id="KW-1003">Cell membrane</keyword>
<reference evidence="8" key="2">
    <citation type="submission" date="2023-01" db="EMBL/GenBank/DDBJ databases">
        <authorList>
            <person name="Sun Q."/>
            <person name="Evtushenko L."/>
        </authorList>
    </citation>
    <scope>NUCLEOTIDE SEQUENCE</scope>
    <source>
        <strain evidence="8">VKM Ac-1069</strain>
    </source>
</reference>
<keyword evidence="4 7" id="KW-1133">Transmembrane helix</keyword>
<keyword evidence="5 7" id="KW-0472">Membrane</keyword>
<evidence type="ECO:0000256" key="3">
    <source>
        <dbReference type="ARBA" id="ARBA00022692"/>
    </source>
</evidence>
<keyword evidence="9" id="KW-1185">Reference proteome</keyword>
<dbReference type="InterPro" id="IPR017039">
    <property type="entry name" value="Virul_fac_BrkB"/>
</dbReference>
<dbReference type="Proteomes" id="UP001143463">
    <property type="component" value="Unassembled WGS sequence"/>
</dbReference>
<feature type="transmembrane region" description="Helical" evidence="7">
    <location>
        <begin position="209"/>
        <end position="232"/>
    </location>
</feature>
<name>A0A9W6L1T4_9PSEU</name>
<feature type="transmembrane region" description="Helical" evidence="7">
    <location>
        <begin position="278"/>
        <end position="303"/>
    </location>
</feature>
<dbReference type="RefSeq" id="WP_306470738.1">
    <property type="nucleotide sequence ID" value="NZ_BAAAUZ010000021.1"/>
</dbReference>
<dbReference type="EMBL" id="BSFQ01000008">
    <property type="protein sequence ID" value="GLL11448.1"/>
    <property type="molecule type" value="Genomic_DNA"/>
</dbReference>
<feature type="transmembrane region" description="Helical" evidence="7">
    <location>
        <begin position="121"/>
        <end position="141"/>
    </location>
</feature>
<reference evidence="8" key="1">
    <citation type="journal article" date="2014" name="Int. J. Syst. Evol. Microbiol.">
        <title>Complete genome sequence of Corynebacterium casei LMG S-19264T (=DSM 44701T), isolated from a smear-ripened cheese.</title>
        <authorList>
            <consortium name="US DOE Joint Genome Institute (JGI-PGF)"/>
            <person name="Walter F."/>
            <person name="Albersmeier A."/>
            <person name="Kalinowski J."/>
            <person name="Ruckert C."/>
        </authorList>
    </citation>
    <scope>NUCLEOTIDE SEQUENCE</scope>
    <source>
        <strain evidence="8">VKM Ac-1069</strain>
    </source>
</reference>